<dbReference type="SUPFAM" id="SSF56784">
    <property type="entry name" value="HAD-like"/>
    <property type="match status" value="1"/>
</dbReference>
<dbReference type="NCBIfam" id="TIGR01484">
    <property type="entry name" value="HAD-SF-IIB"/>
    <property type="match status" value="1"/>
</dbReference>
<sequence>MELIVFDLDGTLLNAQQRISPYTEETLRLLGERHIAYTVATGRTLHASKACLEGHNFLLPHVYKNGVVIWDPQLSGYTHHTLLTPEEINAVLKSFALHPVTPFIFTVEDDDVHAVYHPPVRSASCKHFLHELSDNRGLPLLPLSALPDNARITNISALGDGEAIKAIGDELQAYEHLVAYFGEGLYNAGAYWMDIHHSAASKGGAVELLKRELGFERIICFGDGDNDASMFALADESYAPENAIDEIKAVATAVIGHHDQDGIARFLRQRFEL</sequence>
<dbReference type="PANTHER" id="PTHR10000:SF8">
    <property type="entry name" value="HAD SUPERFAMILY HYDROLASE-LIKE, TYPE 3"/>
    <property type="match status" value="1"/>
</dbReference>
<organism evidence="1">
    <name type="scientific">Salinispirillum sp. LH 10-3-1</name>
    <dbReference type="NCBI Taxonomy" id="2952525"/>
    <lineage>
        <taxon>Bacteria</taxon>
        <taxon>Pseudomonadati</taxon>
        <taxon>Pseudomonadota</taxon>
        <taxon>Gammaproteobacteria</taxon>
        <taxon>Oceanospirillales</taxon>
        <taxon>Saccharospirillaceae</taxon>
        <taxon>Salinispirillum</taxon>
    </lineage>
</organism>
<dbReference type="PANTHER" id="PTHR10000">
    <property type="entry name" value="PHOSPHOSERINE PHOSPHATASE"/>
    <property type="match status" value="1"/>
</dbReference>
<dbReference type="GO" id="GO:0000287">
    <property type="term" value="F:magnesium ion binding"/>
    <property type="evidence" value="ECO:0007669"/>
    <property type="project" value="UniProtKB-ARBA"/>
</dbReference>
<dbReference type="InterPro" id="IPR006379">
    <property type="entry name" value="HAD-SF_hydro_IIB"/>
</dbReference>
<dbReference type="InterPro" id="IPR036412">
    <property type="entry name" value="HAD-like_sf"/>
</dbReference>
<proteinExistence type="predicted"/>
<dbReference type="AlphaFoldDB" id="A0AB38YCW1"/>
<dbReference type="Pfam" id="PF08282">
    <property type="entry name" value="Hydrolase_3"/>
    <property type="match status" value="1"/>
</dbReference>
<name>A0AB38YCW1_9GAMM</name>
<dbReference type="RefSeq" id="WP_304994503.1">
    <property type="nucleotide sequence ID" value="NZ_CP101717.1"/>
</dbReference>
<dbReference type="InterPro" id="IPR023214">
    <property type="entry name" value="HAD_sf"/>
</dbReference>
<dbReference type="GO" id="GO:0005829">
    <property type="term" value="C:cytosol"/>
    <property type="evidence" value="ECO:0007669"/>
    <property type="project" value="TreeGrafter"/>
</dbReference>
<dbReference type="Gene3D" id="3.40.50.1000">
    <property type="entry name" value="HAD superfamily/HAD-like"/>
    <property type="match status" value="1"/>
</dbReference>
<dbReference type="PROSITE" id="PS01229">
    <property type="entry name" value="COF_2"/>
    <property type="match status" value="1"/>
</dbReference>
<reference evidence="1" key="1">
    <citation type="submission" date="2022-07" db="EMBL/GenBank/DDBJ databases">
        <title>Complete genome sequence of Salinispirillum sp. LH10-3-1 capable of multiple carbohydrate inversion isolated from a soda lake.</title>
        <authorList>
            <person name="Liu J."/>
            <person name="Zhai Y."/>
            <person name="Zhang H."/>
            <person name="Yang H."/>
            <person name="Qu J."/>
            <person name="Li J."/>
        </authorList>
    </citation>
    <scope>NUCLEOTIDE SEQUENCE</scope>
    <source>
        <strain evidence="1">LH 10-3-1</strain>
    </source>
</reference>
<dbReference type="PROSITE" id="PS01228">
    <property type="entry name" value="COF_1"/>
    <property type="match status" value="1"/>
</dbReference>
<accession>A0AB38YCW1</accession>
<dbReference type="GO" id="GO:0016791">
    <property type="term" value="F:phosphatase activity"/>
    <property type="evidence" value="ECO:0007669"/>
    <property type="project" value="TreeGrafter"/>
</dbReference>
<keyword evidence="1" id="KW-0378">Hydrolase</keyword>
<dbReference type="Gene3D" id="3.30.1240.10">
    <property type="match status" value="1"/>
</dbReference>
<evidence type="ECO:0000313" key="1">
    <source>
        <dbReference type="EMBL" id="WLD57215.1"/>
    </source>
</evidence>
<dbReference type="EMBL" id="CP101717">
    <property type="protein sequence ID" value="WLD57215.1"/>
    <property type="molecule type" value="Genomic_DNA"/>
</dbReference>
<gene>
    <name evidence="1" type="ORF">NFC81_10840</name>
</gene>
<protein>
    <submittedName>
        <fullName evidence="1">HAD family hydrolase</fullName>
    </submittedName>
</protein>